<dbReference type="CDD" id="cd00156">
    <property type="entry name" value="REC"/>
    <property type="match status" value="1"/>
</dbReference>
<evidence type="ECO:0000259" key="11">
    <source>
        <dbReference type="PROSITE" id="PS50112"/>
    </source>
</evidence>
<dbReference type="InterPro" id="IPR036097">
    <property type="entry name" value="HisK_dim/P_sf"/>
</dbReference>
<dbReference type="SMART" id="SM00388">
    <property type="entry name" value="HisKA"/>
    <property type="match status" value="1"/>
</dbReference>
<evidence type="ECO:0000256" key="4">
    <source>
        <dbReference type="ARBA" id="ARBA00022679"/>
    </source>
</evidence>
<keyword evidence="5" id="KW-0418">Kinase</keyword>
<dbReference type="Pfam" id="PF00512">
    <property type="entry name" value="HisKA"/>
    <property type="match status" value="1"/>
</dbReference>
<accession>A0A6B0TCT3</accession>
<dbReference type="InterPro" id="IPR000014">
    <property type="entry name" value="PAS"/>
</dbReference>
<evidence type="ECO:0000259" key="10">
    <source>
        <dbReference type="PROSITE" id="PS50110"/>
    </source>
</evidence>
<dbReference type="RefSeq" id="WP_159765303.1">
    <property type="nucleotide sequence ID" value="NZ_WUUT01000008.1"/>
</dbReference>
<gene>
    <name evidence="13" type="ORF">GRX03_15695</name>
</gene>
<comment type="catalytic activity">
    <reaction evidence="1">
        <text>ATP + protein L-histidine = ADP + protein N-phospho-L-histidine.</text>
        <dbReference type="EC" id="2.7.13.3"/>
    </reaction>
</comment>
<dbReference type="SUPFAM" id="SSF55785">
    <property type="entry name" value="PYP-like sensor domain (PAS domain)"/>
    <property type="match status" value="2"/>
</dbReference>
<sequence>MTESGGTVDVVHVDDDQHVRELTATYLEREDERITVHTAATAEEGRTLLDRIDPDCVISDYEMSETDGIEFLRTVRESHPDLPFILFTGKGNESVASEAIAAGVTDYLQKGSGGDQYAVLANRLMNAVEASRSRAALAERNRDLRRYKRMINAMQEAAWIYDAEGQFEVVNESLAAWYDTTREALEGTEGNLLALIREESEAERPFRELLDGERERLHGRIESNFPGHGHAVIDYRLYPLTDGEERKAVGVARDVTEAQHREERLRRYKTILETIDDAAFVVDETRRVSYANPAAMENVSLSPGEVLGEPIEALVDRYAATTEETERFVQTLNSAFAEPSPDEPTEVTLTLSVQGTEVTFEYRFAPIVEGGTASAVVVTGRDVTERKERERRLNEQNERLEEFASVVSHDLRNPLHVAATHLELAREESDSDHIGDALDAIERSQALVDDLLTLAREGDQLDELESVDLQEIADECWCAVETDAERLETGELPSVRADPGRLRQLFENLFRNAVEHGGSGVAVTVGRLPDGFYVEDDGVGVPEDKTEQIFEPGFSTDPDGTGFGLRIVQEIANAHGWSVTVTDGTDGGARFEIRGVEPLVRQ</sequence>
<dbReference type="InterPro" id="IPR036890">
    <property type="entry name" value="HATPase_C_sf"/>
</dbReference>
<dbReference type="CDD" id="cd00075">
    <property type="entry name" value="HATPase"/>
    <property type="match status" value="1"/>
</dbReference>
<dbReference type="Pfam" id="PF02518">
    <property type="entry name" value="HATPase_c"/>
    <property type="match status" value="1"/>
</dbReference>
<dbReference type="PROSITE" id="PS50112">
    <property type="entry name" value="PAS"/>
    <property type="match status" value="1"/>
</dbReference>
<dbReference type="Gene3D" id="1.10.287.130">
    <property type="match status" value="1"/>
</dbReference>
<dbReference type="Gene3D" id="3.30.450.20">
    <property type="entry name" value="PAS domain"/>
    <property type="match status" value="2"/>
</dbReference>
<dbReference type="Gene3D" id="3.30.565.10">
    <property type="entry name" value="Histidine kinase-like ATPase, C-terminal domain"/>
    <property type="match status" value="1"/>
</dbReference>
<dbReference type="GO" id="GO:0000155">
    <property type="term" value="F:phosphorelay sensor kinase activity"/>
    <property type="evidence" value="ECO:0007669"/>
    <property type="project" value="InterPro"/>
</dbReference>
<evidence type="ECO:0000256" key="1">
    <source>
        <dbReference type="ARBA" id="ARBA00000085"/>
    </source>
</evidence>
<dbReference type="InterPro" id="IPR000700">
    <property type="entry name" value="PAS-assoc_C"/>
</dbReference>
<evidence type="ECO:0000256" key="2">
    <source>
        <dbReference type="ARBA" id="ARBA00012438"/>
    </source>
</evidence>
<organism evidence="13 14">
    <name type="scientific">Halovenus carboxidivorans</name>
    <dbReference type="NCBI Taxonomy" id="2692199"/>
    <lineage>
        <taxon>Archaea</taxon>
        <taxon>Methanobacteriati</taxon>
        <taxon>Methanobacteriota</taxon>
        <taxon>Stenosarchaea group</taxon>
        <taxon>Halobacteria</taxon>
        <taxon>Halobacteriales</taxon>
        <taxon>Haloarculaceae</taxon>
        <taxon>Halovenus</taxon>
    </lineage>
</organism>
<dbReference type="SMART" id="SM00448">
    <property type="entry name" value="REC"/>
    <property type="match status" value="1"/>
</dbReference>
<dbReference type="SMART" id="SM00091">
    <property type="entry name" value="PAS"/>
    <property type="match status" value="2"/>
</dbReference>
<dbReference type="InterPro" id="IPR003661">
    <property type="entry name" value="HisK_dim/P_dom"/>
</dbReference>
<evidence type="ECO:0000313" key="14">
    <source>
        <dbReference type="Proteomes" id="UP000466535"/>
    </source>
</evidence>
<keyword evidence="6" id="KW-0902">Two-component regulatory system</keyword>
<feature type="domain" description="PAS" evidence="11">
    <location>
        <begin position="264"/>
        <end position="309"/>
    </location>
</feature>
<feature type="domain" description="Histidine kinase" evidence="9">
    <location>
        <begin position="406"/>
        <end position="594"/>
    </location>
</feature>
<keyword evidence="3 7" id="KW-0597">Phosphoprotein</keyword>
<dbReference type="EMBL" id="WUUT01000008">
    <property type="protein sequence ID" value="MXR53041.1"/>
    <property type="molecule type" value="Genomic_DNA"/>
</dbReference>
<dbReference type="Proteomes" id="UP000466535">
    <property type="component" value="Unassembled WGS sequence"/>
</dbReference>
<keyword evidence="14" id="KW-1185">Reference proteome</keyword>
<evidence type="ECO:0000256" key="8">
    <source>
        <dbReference type="SAM" id="Coils"/>
    </source>
</evidence>
<dbReference type="CDD" id="cd00130">
    <property type="entry name" value="PAS"/>
    <property type="match status" value="1"/>
</dbReference>
<reference evidence="13 14" key="1">
    <citation type="submission" date="2019-12" db="EMBL/GenBank/DDBJ databases">
        <title>Isolation and characterization of three novel carbon monoxide-oxidizing members of Halobacteria from salione crusts and soils.</title>
        <authorList>
            <person name="Myers M.R."/>
            <person name="King G.M."/>
        </authorList>
    </citation>
    <scope>NUCLEOTIDE SEQUENCE [LARGE SCALE GENOMIC DNA]</scope>
    <source>
        <strain evidence="13 14">WSH3</strain>
    </source>
</reference>
<dbReference type="InterPro" id="IPR004358">
    <property type="entry name" value="Sig_transdc_His_kin-like_C"/>
</dbReference>
<dbReference type="InterPro" id="IPR005467">
    <property type="entry name" value="His_kinase_dom"/>
</dbReference>
<dbReference type="Pfam" id="PF00072">
    <property type="entry name" value="Response_reg"/>
    <property type="match status" value="1"/>
</dbReference>
<keyword evidence="8" id="KW-0175">Coiled coil</keyword>
<dbReference type="SMART" id="SM00387">
    <property type="entry name" value="HATPase_c"/>
    <property type="match status" value="1"/>
</dbReference>
<dbReference type="SUPFAM" id="SSF55874">
    <property type="entry name" value="ATPase domain of HSP90 chaperone/DNA topoisomerase II/histidine kinase"/>
    <property type="match status" value="1"/>
</dbReference>
<evidence type="ECO:0000256" key="5">
    <source>
        <dbReference type="ARBA" id="ARBA00022777"/>
    </source>
</evidence>
<dbReference type="InterPro" id="IPR013767">
    <property type="entry name" value="PAS_fold"/>
</dbReference>
<keyword evidence="4" id="KW-0808">Transferase</keyword>
<dbReference type="GO" id="GO:0006355">
    <property type="term" value="P:regulation of DNA-templated transcription"/>
    <property type="evidence" value="ECO:0007669"/>
    <property type="project" value="InterPro"/>
</dbReference>
<dbReference type="AlphaFoldDB" id="A0A6B0TCT3"/>
<evidence type="ECO:0000256" key="6">
    <source>
        <dbReference type="ARBA" id="ARBA00023012"/>
    </source>
</evidence>
<evidence type="ECO:0000256" key="3">
    <source>
        <dbReference type="ARBA" id="ARBA00022553"/>
    </source>
</evidence>
<dbReference type="InterPro" id="IPR013656">
    <property type="entry name" value="PAS_4"/>
</dbReference>
<dbReference type="SUPFAM" id="SSF47384">
    <property type="entry name" value="Homodimeric domain of signal transducing histidine kinase"/>
    <property type="match status" value="1"/>
</dbReference>
<dbReference type="PRINTS" id="PR00344">
    <property type="entry name" value="BCTRLSENSOR"/>
</dbReference>
<proteinExistence type="predicted"/>
<dbReference type="InterPro" id="IPR001789">
    <property type="entry name" value="Sig_transdc_resp-reg_receiver"/>
</dbReference>
<dbReference type="Pfam" id="PF08448">
    <property type="entry name" value="PAS_4"/>
    <property type="match status" value="1"/>
</dbReference>
<evidence type="ECO:0000256" key="7">
    <source>
        <dbReference type="PROSITE-ProRule" id="PRU00169"/>
    </source>
</evidence>
<dbReference type="InterPro" id="IPR003594">
    <property type="entry name" value="HATPase_dom"/>
</dbReference>
<dbReference type="Pfam" id="PF00989">
    <property type="entry name" value="PAS"/>
    <property type="match status" value="1"/>
</dbReference>
<dbReference type="InterPro" id="IPR035965">
    <property type="entry name" value="PAS-like_dom_sf"/>
</dbReference>
<dbReference type="OrthoDB" id="8127at2157"/>
<dbReference type="NCBIfam" id="TIGR00229">
    <property type="entry name" value="sensory_box"/>
    <property type="match status" value="2"/>
</dbReference>
<dbReference type="EC" id="2.7.13.3" evidence="2"/>
<evidence type="ECO:0000259" key="9">
    <source>
        <dbReference type="PROSITE" id="PS50109"/>
    </source>
</evidence>
<dbReference type="Gene3D" id="3.40.50.2300">
    <property type="match status" value="1"/>
</dbReference>
<name>A0A6B0TCT3_9EURY</name>
<protein>
    <recommendedName>
        <fullName evidence="2">histidine kinase</fullName>
        <ecNumber evidence="2">2.7.13.3</ecNumber>
    </recommendedName>
</protein>
<dbReference type="InterPro" id="IPR050736">
    <property type="entry name" value="Sensor_HK_Regulatory"/>
</dbReference>
<dbReference type="CDD" id="cd00082">
    <property type="entry name" value="HisKA"/>
    <property type="match status" value="1"/>
</dbReference>
<feature type="domain" description="Response regulatory" evidence="10">
    <location>
        <begin position="9"/>
        <end position="125"/>
    </location>
</feature>
<dbReference type="PROSITE" id="PS50109">
    <property type="entry name" value="HIS_KIN"/>
    <property type="match status" value="1"/>
</dbReference>
<evidence type="ECO:0000313" key="13">
    <source>
        <dbReference type="EMBL" id="MXR53041.1"/>
    </source>
</evidence>
<dbReference type="PANTHER" id="PTHR43711">
    <property type="entry name" value="TWO-COMPONENT HISTIDINE KINASE"/>
    <property type="match status" value="1"/>
</dbReference>
<evidence type="ECO:0000259" key="12">
    <source>
        <dbReference type="PROSITE" id="PS50113"/>
    </source>
</evidence>
<feature type="coiled-coil region" evidence="8">
    <location>
        <begin position="121"/>
        <end position="157"/>
    </location>
</feature>
<dbReference type="InterPro" id="IPR011006">
    <property type="entry name" value="CheY-like_superfamily"/>
</dbReference>
<feature type="modified residue" description="4-aspartylphosphate" evidence="7">
    <location>
        <position position="60"/>
    </location>
</feature>
<dbReference type="PROSITE" id="PS50110">
    <property type="entry name" value="RESPONSE_REGULATORY"/>
    <property type="match status" value="1"/>
</dbReference>
<comment type="caution">
    <text evidence="13">The sequence shown here is derived from an EMBL/GenBank/DDBJ whole genome shotgun (WGS) entry which is preliminary data.</text>
</comment>
<feature type="domain" description="PAC" evidence="12">
    <location>
        <begin position="343"/>
        <end position="395"/>
    </location>
</feature>
<dbReference type="PANTHER" id="PTHR43711:SF1">
    <property type="entry name" value="HISTIDINE KINASE 1"/>
    <property type="match status" value="1"/>
</dbReference>
<dbReference type="SUPFAM" id="SSF52172">
    <property type="entry name" value="CheY-like"/>
    <property type="match status" value="1"/>
</dbReference>
<dbReference type="PROSITE" id="PS50113">
    <property type="entry name" value="PAC"/>
    <property type="match status" value="1"/>
</dbReference>